<feature type="non-terminal residue" evidence="10">
    <location>
        <position position="871"/>
    </location>
</feature>
<protein>
    <submittedName>
        <fullName evidence="10">WD repeat-containing protein 52</fullName>
    </submittedName>
</protein>
<dbReference type="SUPFAM" id="SSF50978">
    <property type="entry name" value="WD40 repeat-like"/>
    <property type="match status" value="2"/>
</dbReference>
<proteinExistence type="predicted"/>
<gene>
    <name evidence="10" type="ORF">N307_06634</name>
</gene>
<comment type="subcellular location">
    <subcellularLocation>
        <location evidence="1">Cytoplasm</location>
        <location evidence="1">Cytoskeleton</location>
        <location evidence="1">Cilium axoneme</location>
    </subcellularLocation>
</comment>
<evidence type="ECO:0000256" key="1">
    <source>
        <dbReference type="ARBA" id="ARBA00004430"/>
    </source>
</evidence>
<keyword evidence="7" id="KW-0966">Cell projection</keyword>
<feature type="coiled-coil region" evidence="9">
    <location>
        <begin position="580"/>
        <end position="607"/>
    </location>
</feature>
<dbReference type="GO" id="GO:0005930">
    <property type="term" value="C:axoneme"/>
    <property type="evidence" value="ECO:0007669"/>
    <property type="project" value="UniProtKB-SubCell"/>
</dbReference>
<evidence type="ECO:0000256" key="4">
    <source>
        <dbReference type="ARBA" id="ARBA00022737"/>
    </source>
</evidence>
<dbReference type="PANTHER" id="PTHR14885">
    <property type="entry name" value="CILIA- AND FLAGELLA-ASSOCIATED PROTEIN 43-RELATED"/>
    <property type="match status" value="1"/>
</dbReference>
<evidence type="ECO:0000256" key="6">
    <source>
        <dbReference type="ARBA" id="ARBA00023212"/>
    </source>
</evidence>
<dbReference type="Proteomes" id="UP000053875">
    <property type="component" value="Unassembled WGS sequence"/>
</dbReference>
<reference evidence="10 11" key="1">
    <citation type="submission" date="2014-04" db="EMBL/GenBank/DDBJ databases">
        <title>Genome evolution of avian class.</title>
        <authorList>
            <person name="Zhang G."/>
            <person name="Li C."/>
        </authorList>
    </citation>
    <scope>NUCLEOTIDE SEQUENCE [LARGE SCALE GENOMIC DNA]</scope>
    <source>
        <strain evidence="10">BGI_N307</strain>
    </source>
</reference>
<dbReference type="GO" id="GO:0003341">
    <property type="term" value="P:cilium movement"/>
    <property type="evidence" value="ECO:0007669"/>
    <property type="project" value="UniProtKB-ARBA"/>
</dbReference>
<dbReference type="PROSITE" id="PS00678">
    <property type="entry name" value="WD_REPEATS_1"/>
    <property type="match status" value="1"/>
</dbReference>
<name>A0A093I674_DRYPU</name>
<feature type="repeat" description="WD" evidence="8">
    <location>
        <begin position="369"/>
        <end position="410"/>
    </location>
</feature>
<feature type="non-terminal residue" evidence="10">
    <location>
        <position position="1"/>
    </location>
</feature>
<dbReference type="STRING" id="118200.A0A093I674"/>
<evidence type="ECO:0000256" key="9">
    <source>
        <dbReference type="SAM" id="Coils"/>
    </source>
</evidence>
<dbReference type="AlphaFoldDB" id="A0A093I674"/>
<dbReference type="PROSITE" id="PS50294">
    <property type="entry name" value="WD_REPEATS_REGION"/>
    <property type="match status" value="1"/>
</dbReference>
<dbReference type="PANTHER" id="PTHR14885:SF3">
    <property type="entry name" value="CILIA- AND FLAGELLA-ASSOCIATED PROTEIN 44"/>
    <property type="match status" value="1"/>
</dbReference>
<dbReference type="InterPro" id="IPR019775">
    <property type="entry name" value="WD40_repeat_CS"/>
</dbReference>
<keyword evidence="2" id="KW-0963">Cytoplasm</keyword>
<keyword evidence="5 9" id="KW-0175">Coiled coil</keyword>
<dbReference type="InterPro" id="IPR001680">
    <property type="entry name" value="WD40_rpt"/>
</dbReference>
<dbReference type="PROSITE" id="PS50082">
    <property type="entry name" value="WD_REPEATS_2"/>
    <property type="match status" value="2"/>
</dbReference>
<evidence type="ECO:0000256" key="5">
    <source>
        <dbReference type="ARBA" id="ARBA00023054"/>
    </source>
</evidence>
<evidence type="ECO:0000256" key="8">
    <source>
        <dbReference type="PROSITE-ProRule" id="PRU00221"/>
    </source>
</evidence>
<evidence type="ECO:0000256" key="2">
    <source>
        <dbReference type="ARBA" id="ARBA00022490"/>
    </source>
</evidence>
<dbReference type="SMART" id="SM00320">
    <property type="entry name" value="WD40"/>
    <property type="match status" value="8"/>
</dbReference>
<evidence type="ECO:0000256" key="7">
    <source>
        <dbReference type="ARBA" id="ARBA00023273"/>
    </source>
</evidence>
<feature type="repeat" description="WD" evidence="8">
    <location>
        <begin position="474"/>
        <end position="508"/>
    </location>
</feature>
<keyword evidence="4" id="KW-0677">Repeat</keyword>
<dbReference type="FunFam" id="2.130.10.10:FF:000547">
    <property type="entry name" value="Cilia- and flagella-associated protein 44"/>
    <property type="match status" value="1"/>
</dbReference>
<dbReference type="InterPro" id="IPR015943">
    <property type="entry name" value="WD40/YVTN_repeat-like_dom_sf"/>
</dbReference>
<feature type="coiled-coil region" evidence="9">
    <location>
        <begin position="814"/>
        <end position="848"/>
    </location>
</feature>
<dbReference type="Pfam" id="PF00400">
    <property type="entry name" value="WD40"/>
    <property type="match status" value="3"/>
</dbReference>
<accession>A0A093I674</accession>
<keyword evidence="6" id="KW-0206">Cytoskeleton</keyword>
<evidence type="ECO:0000313" key="10">
    <source>
        <dbReference type="EMBL" id="KFV62256.1"/>
    </source>
</evidence>
<organism evidence="10 11">
    <name type="scientific">Dryobates pubescens</name>
    <name type="common">Downy woodpecker</name>
    <name type="synonym">Picoides pubescens</name>
    <dbReference type="NCBI Taxonomy" id="118200"/>
    <lineage>
        <taxon>Eukaryota</taxon>
        <taxon>Metazoa</taxon>
        <taxon>Chordata</taxon>
        <taxon>Craniata</taxon>
        <taxon>Vertebrata</taxon>
        <taxon>Euteleostomi</taxon>
        <taxon>Archelosauria</taxon>
        <taxon>Archosauria</taxon>
        <taxon>Dinosauria</taxon>
        <taxon>Saurischia</taxon>
        <taxon>Theropoda</taxon>
        <taxon>Coelurosauria</taxon>
        <taxon>Aves</taxon>
        <taxon>Neognathae</taxon>
        <taxon>Neoaves</taxon>
        <taxon>Telluraves</taxon>
        <taxon>Coraciimorphae</taxon>
        <taxon>Piciformes</taxon>
        <taxon>Picidae</taxon>
        <taxon>Dryobates</taxon>
    </lineage>
</organism>
<dbReference type="EMBL" id="KL214899">
    <property type="protein sequence ID" value="KFV62256.1"/>
    <property type="molecule type" value="Genomic_DNA"/>
</dbReference>
<dbReference type="Gene3D" id="2.130.10.10">
    <property type="entry name" value="YVTN repeat-like/Quinoprotein amine dehydrogenase"/>
    <property type="match status" value="3"/>
</dbReference>
<evidence type="ECO:0000313" key="11">
    <source>
        <dbReference type="Proteomes" id="UP000053875"/>
    </source>
</evidence>
<evidence type="ECO:0000256" key="3">
    <source>
        <dbReference type="ARBA" id="ARBA00022574"/>
    </source>
</evidence>
<keyword evidence="3 8" id="KW-0853">WD repeat</keyword>
<sequence>QKVENKISETFFYNYEDIHSRPLVTEDSGIPVNLLTLKYSFGYNFTRSVNLLPINNQTLMYIAGNHIVLLDLQTQSQRYLRSSSGGGIGFITAHPTKQYFAAGEKGKKPNLIIYDYPSLRPYRILRGGTEEAYVFGDFSNAGTLLASVGSSPDYMLTIWDWKQEKIVLRSKAFSQDVYRVSFSTYNEEQLITSGSGHIRNVSLANMDHQGMLFCLPLTITKMRKFTGVLMCLFSFALKVISGSEWGNLLLWEGDLIKAELCQAGQKPCHSGPVSQLVVEESGLVTIGKDGFIRLWDLKLIEAADSVDDTGLLEVEPMNELEVGKNVSLSFMAKAYDNGEPVWYAQDTSGKIWKLDLSFQNTAQDAECLYTFHSGRIEAMSVSPITYLMATTALDRTVRIYDFISDRQVSEMKFTQGGTALTWAPTVVNPEGSIIAVGFDDGVVRILEVYDPKGLSVLAAYSKTENAEINLKQAFKPHTAAVTALAYEQHGNVLATGSKDKTVFFFDVEDEYGPIGFIYVPGPVQALQWSPPSQVKSTLLILCENGFALQVPAPCPEEQDTSSTYQIKNLPMQYFHFSSIKSRIKLEEEIARREKEKQEKEKAKLEWIKQQLEMGMEIKEESEKKPEEEPLPPLYMPEEPSPILCGFYSSPGKFWLSLGGYDSGFLYHCEFSNGHQDNPVNRKDEPFEVIPIEDTDDNPIHQISFSTSRQLMFCGMQNGALRVYPLQDKDVSVNTLKEYWCLNVHDNDHGQIRGICPSFDDRFLMTCGEDGNIFTFNMLSSEDIPKELKAQIPSPRSGLENEKPTEDINNPDAYNIEQVKQKEEYERIMKEAEEKKDKKRQELLALRKEFLFLLQRNQELPKHMQLQREVHV</sequence>
<dbReference type="InterPro" id="IPR036322">
    <property type="entry name" value="WD40_repeat_dom_sf"/>
</dbReference>
<keyword evidence="11" id="KW-1185">Reference proteome</keyword>